<dbReference type="AlphaFoldDB" id="A0A7J5MVI4"/>
<reference evidence="1 2" key="1">
    <citation type="journal article" date="2019" name="Nat. Med.">
        <title>A library of human gut bacterial isolates paired with longitudinal multiomics data enables mechanistic microbiome research.</title>
        <authorList>
            <person name="Poyet M."/>
            <person name="Groussin M."/>
            <person name="Gibbons S.M."/>
            <person name="Avila-Pacheco J."/>
            <person name="Jiang X."/>
            <person name="Kearney S.M."/>
            <person name="Perrotta A.R."/>
            <person name="Berdy B."/>
            <person name="Zhao S."/>
            <person name="Lieberman T.D."/>
            <person name="Swanson P.K."/>
            <person name="Smith M."/>
            <person name="Roesemann S."/>
            <person name="Alexander J.E."/>
            <person name="Rich S.A."/>
            <person name="Livny J."/>
            <person name="Vlamakis H."/>
            <person name="Clish C."/>
            <person name="Bullock K."/>
            <person name="Deik A."/>
            <person name="Scott J."/>
            <person name="Pierce K.A."/>
            <person name="Xavier R.J."/>
            <person name="Alm E.J."/>
        </authorList>
    </citation>
    <scope>NUCLEOTIDE SEQUENCE [LARGE SCALE GENOMIC DNA]</scope>
    <source>
        <strain evidence="1 2">BIOML-A190</strain>
    </source>
</reference>
<evidence type="ECO:0000313" key="2">
    <source>
        <dbReference type="Proteomes" id="UP000437631"/>
    </source>
</evidence>
<dbReference type="RefSeq" id="WP_151907027.1">
    <property type="nucleotide sequence ID" value="NZ_JBCOQW010000015.1"/>
</dbReference>
<protein>
    <submittedName>
        <fullName evidence="1">Uncharacterized protein</fullName>
    </submittedName>
</protein>
<gene>
    <name evidence="1" type="ORF">GA752_09770</name>
</gene>
<dbReference type="EMBL" id="WDLT01000016">
    <property type="protein sequence ID" value="KAB5744006.1"/>
    <property type="molecule type" value="Genomic_DNA"/>
</dbReference>
<name>A0A7J5MVI4_BIFAD</name>
<organism evidence="1 2">
    <name type="scientific">Bifidobacterium adolescentis</name>
    <dbReference type="NCBI Taxonomy" id="1680"/>
    <lineage>
        <taxon>Bacteria</taxon>
        <taxon>Bacillati</taxon>
        <taxon>Actinomycetota</taxon>
        <taxon>Actinomycetes</taxon>
        <taxon>Bifidobacteriales</taxon>
        <taxon>Bifidobacteriaceae</taxon>
        <taxon>Bifidobacterium</taxon>
    </lineage>
</organism>
<proteinExistence type="predicted"/>
<sequence>MEDSVLFRRFADALAGRTIPQDAARELAVRMEEDLGVRDGVLLMSAYGMDAGKAWRFSADPKAHEKEVVALMAPAFDAPKPPVPARHIEAACAALATIAASAPDASQALAIAAYTLWFVGRDLLAGSLMRAALDRDEDNSLAAMVEDAIERGIHPACVKG</sequence>
<accession>A0A7J5MVI4</accession>
<evidence type="ECO:0000313" key="1">
    <source>
        <dbReference type="EMBL" id="KAB5744006.1"/>
    </source>
</evidence>
<comment type="caution">
    <text evidence="1">The sequence shown here is derived from an EMBL/GenBank/DDBJ whole genome shotgun (WGS) entry which is preliminary data.</text>
</comment>
<dbReference type="Proteomes" id="UP000437631">
    <property type="component" value="Unassembled WGS sequence"/>
</dbReference>